<reference evidence="1 2" key="1">
    <citation type="submission" date="2018-05" db="EMBL/GenBank/DDBJ databases">
        <title>Genomic Encyclopedia of Type Strains, Phase IV (KMG-IV): sequencing the most valuable type-strain genomes for metagenomic binning, comparative biology and taxonomic classification.</title>
        <authorList>
            <person name="Goeker M."/>
        </authorList>
    </citation>
    <scope>NUCLEOTIDE SEQUENCE [LARGE SCALE GENOMIC DNA]</scope>
    <source>
        <strain evidence="1 2">DSM 2626</strain>
    </source>
</reference>
<name>A0A8E2WFS8_RHILI</name>
<evidence type="ECO:0000313" key="2">
    <source>
        <dbReference type="Proteomes" id="UP000245631"/>
    </source>
</evidence>
<sequence length="50" mass="5725">MQECAKVVDIPHRFVPSKEQTDLHAEDRVISGDCRRLNHAKILIIKALTK</sequence>
<comment type="caution">
    <text evidence="1">The sequence shown here is derived from an EMBL/GenBank/DDBJ whole genome shotgun (WGS) entry which is preliminary data.</text>
</comment>
<evidence type="ECO:0000313" key="1">
    <source>
        <dbReference type="EMBL" id="PWJ93507.1"/>
    </source>
</evidence>
<dbReference type="Proteomes" id="UP000245631">
    <property type="component" value="Unassembled WGS sequence"/>
</dbReference>
<dbReference type="AlphaFoldDB" id="A0A8E2WFS8"/>
<proteinExistence type="predicted"/>
<protein>
    <submittedName>
        <fullName evidence="1">Uncharacterized protein</fullName>
    </submittedName>
</protein>
<gene>
    <name evidence="1" type="ORF">C8D77_101186</name>
</gene>
<accession>A0A8E2WFS8</accession>
<organism evidence="1 2">
    <name type="scientific">Rhizobium loti</name>
    <name type="common">Mesorhizobium loti</name>
    <dbReference type="NCBI Taxonomy" id="381"/>
    <lineage>
        <taxon>Bacteria</taxon>
        <taxon>Pseudomonadati</taxon>
        <taxon>Pseudomonadota</taxon>
        <taxon>Alphaproteobacteria</taxon>
        <taxon>Hyphomicrobiales</taxon>
        <taxon>Phyllobacteriaceae</taxon>
        <taxon>Mesorhizobium</taxon>
    </lineage>
</organism>
<dbReference type="EMBL" id="QGGH01000001">
    <property type="protein sequence ID" value="PWJ93507.1"/>
    <property type="molecule type" value="Genomic_DNA"/>
</dbReference>